<sequence>MLTRTLRPLAALVRPAQARQSQSVAVPHLRSLVTSSTAEPAQPAETIATTLPAEPVASSSTAPRAKVPYYVGKNKFENFGVYHKTKRGGNLKTTEIKMVDGNIASLKEDLKAALELGNGDIAFNNTTRHIVIKGHKKPQVINFLNNMGF</sequence>
<accession>A0A9P8Y395</accession>
<keyword evidence="5" id="KW-0687">Ribonucleoprotein</keyword>
<evidence type="ECO:0000256" key="6">
    <source>
        <dbReference type="ARBA" id="ARBA00035191"/>
    </source>
</evidence>
<name>A0A9P8Y395_9PEZI</name>
<comment type="caution">
    <text evidence="7">The sequence shown here is derived from an EMBL/GenBank/DDBJ whole genome shotgun (WGS) entry which is preliminary data.</text>
</comment>
<evidence type="ECO:0000256" key="4">
    <source>
        <dbReference type="ARBA" id="ARBA00023128"/>
    </source>
</evidence>
<dbReference type="GO" id="GO:0003735">
    <property type="term" value="F:structural constituent of ribosome"/>
    <property type="evidence" value="ECO:0007669"/>
    <property type="project" value="InterPro"/>
</dbReference>
<evidence type="ECO:0000256" key="2">
    <source>
        <dbReference type="ARBA" id="ARBA00005677"/>
    </source>
</evidence>
<keyword evidence="3 7" id="KW-0689">Ribosomal protein</keyword>
<dbReference type="GeneID" id="70188363"/>
<keyword evidence="4" id="KW-0496">Mitochondrion</keyword>
<comment type="subcellular location">
    <subcellularLocation>
        <location evidence="1">Mitochondrion</location>
    </subcellularLocation>
</comment>
<dbReference type="PANTHER" id="PTHR13477">
    <property type="entry name" value="MITOCHONDRIAL 39S RIBOSOMAL PROTEIN L49"/>
    <property type="match status" value="1"/>
</dbReference>
<evidence type="ECO:0000256" key="3">
    <source>
        <dbReference type="ARBA" id="ARBA00022980"/>
    </source>
</evidence>
<dbReference type="EMBL" id="JAGTJQ010000006">
    <property type="protein sequence ID" value="KAH7028891.1"/>
    <property type="molecule type" value="Genomic_DNA"/>
</dbReference>
<dbReference type="PANTHER" id="PTHR13477:SF0">
    <property type="entry name" value="LARGE RIBOSOMAL SUBUNIT PROTEIN ML49"/>
    <property type="match status" value="1"/>
</dbReference>
<dbReference type="Proteomes" id="UP000756346">
    <property type="component" value="Unassembled WGS sequence"/>
</dbReference>
<protein>
    <recommendedName>
        <fullName evidence="6">Large ribosomal subunit protein mL49</fullName>
    </recommendedName>
</protein>
<evidence type="ECO:0000313" key="7">
    <source>
        <dbReference type="EMBL" id="KAH7028891.1"/>
    </source>
</evidence>
<reference evidence="7" key="1">
    <citation type="journal article" date="2021" name="Nat. Commun.">
        <title>Genetic determinants of endophytism in the Arabidopsis root mycobiome.</title>
        <authorList>
            <person name="Mesny F."/>
            <person name="Miyauchi S."/>
            <person name="Thiergart T."/>
            <person name="Pickel B."/>
            <person name="Atanasova L."/>
            <person name="Karlsson M."/>
            <person name="Huettel B."/>
            <person name="Barry K.W."/>
            <person name="Haridas S."/>
            <person name="Chen C."/>
            <person name="Bauer D."/>
            <person name="Andreopoulos W."/>
            <person name="Pangilinan J."/>
            <person name="LaButti K."/>
            <person name="Riley R."/>
            <person name="Lipzen A."/>
            <person name="Clum A."/>
            <person name="Drula E."/>
            <person name="Henrissat B."/>
            <person name="Kohler A."/>
            <person name="Grigoriev I.V."/>
            <person name="Martin F.M."/>
            <person name="Hacquard S."/>
        </authorList>
    </citation>
    <scope>NUCLEOTIDE SEQUENCE</scope>
    <source>
        <strain evidence="7">MPI-CAGE-CH-0230</strain>
    </source>
</reference>
<dbReference type="AlphaFoldDB" id="A0A9P8Y395"/>
<dbReference type="GO" id="GO:0005762">
    <property type="term" value="C:mitochondrial large ribosomal subunit"/>
    <property type="evidence" value="ECO:0007669"/>
    <property type="project" value="TreeGrafter"/>
</dbReference>
<evidence type="ECO:0000256" key="5">
    <source>
        <dbReference type="ARBA" id="ARBA00023274"/>
    </source>
</evidence>
<dbReference type="RefSeq" id="XP_046011179.1">
    <property type="nucleotide sequence ID" value="XM_046158817.1"/>
</dbReference>
<keyword evidence="8" id="KW-1185">Reference proteome</keyword>
<dbReference type="GO" id="GO:0006412">
    <property type="term" value="P:translation"/>
    <property type="evidence" value="ECO:0007669"/>
    <property type="project" value="InterPro"/>
</dbReference>
<evidence type="ECO:0000313" key="8">
    <source>
        <dbReference type="Proteomes" id="UP000756346"/>
    </source>
</evidence>
<evidence type="ECO:0000256" key="1">
    <source>
        <dbReference type="ARBA" id="ARBA00004173"/>
    </source>
</evidence>
<dbReference type="Pfam" id="PF05046">
    <property type="entry name" value="Img2"/>
    <property type="match status" value="1"/>
</dbReference>
<dbReference type="OrthoDB" id="19439at2759"/>
<dbReference type="InterPro" id="IPR007740">
    <property type="entry name" value="Ribosomal_mL49"/>
</dbReference>
<gene>
    <name evidence="7" type="ORF">B0I36DRAFT_363502</name>
</gene>
<dbReference type="Gene3D" id="3.30.780.10">
    <property type="entry name" value="SUI1-like domain"/>
    <property type="match status" value="1"/>
</dbReference>
<organism evidence="7 8">
    <name type="scientific">Microdochium trichocladiopsis</name>
    <dbReference type="NCBI Taxonomy" id="1682393"/>
    <lineage>
        <taxon>Eukaryota</taxon>
        <taxon>Fungi</taxon>
        <taxon>Dikarya</taxon>
        <taxon>Ascomycota</taxon>
        <taxon>Pezizomycotina</taxon>
        <taxon>Sordariomycetes</taxon>
        <taxon>Xylariomycetidae</taxon>
        <taxon>Xylariales</taxon>
        <taxon>Microdochiaceae</taxon>
        <taxon>Microdochium</taxon>
    </lineage>
</organism>
<proteinExistence type="inferred from homology"/>
<comment type="similarity">
    <text evidence="2">Belongs to the mitochondrion-specific ribosomal protein mL49 family.</text>
</comment>